<dbReference type="RefSeq" id="WP_259506871.1">
    <property type="nucleotide sequence ID" value="NZ_JANLCM010000001.1"/>
</dbReference>
<sequence length="260" mass="29520">MTDVQPRTRSATVLGEYLWARRSLIQPESVGLTREPNRRVPGLRREEVAKRASISAEYYLRLEQGHEREPSDHVLRGIARALLLDEGAEQHLLRLRRRHPSSAANPASVPADLSRLLERWTRIPAFVMSGNLELLLVNGPAATIGDRRFRPGFNLVESHFSAARDDGWEALAAQYTAALRYHGDPYDHRFQQLVGRLSARDRDFRRIWARHDAHPYPSGRMRVEEGTAETAYASFHVFEVPAREGILVTVLGEESSQKTV</sequence>
<name>A0ABT2GPI2_9MICO</name>
<gene>
    <name evidence="2" type="ORF">N1027_08290</name>
</gene>
<keyword evidence="3" id="KW-1185">Reference proteome</keyword>
<dbReference type="Pfam" id="PF13560">
    <property type="entry name" value="HTH_31"/>
    <property type="match status" value="1"/>
</dbReference>
<dbReference type="CDD" id="cd00093">
    <property type="entry name" value="HTH_XRE"/>
    <property type="match status" value="1"/>
</dbReference>
<dbReference type="PANTHER" id="PTHR35010">
    <property type="entry name" value="BLL4672 PROTEIN-RELATED"/>
    <property type="match status" value="1"/>
</dbReference>
<evidence type="ECO:0000259" key="1">
    <source>
        <dbReference type="Pfam" id="PF17765"/>
    </source>
</evidence>
<dbReference type="InterPro" id="IPR041413">
    <property type="entry name" value="MLTR_LBD"/>
</dbReference>
<dbReference type="InterPro" id="IPR001387">
    <property type="entry name" value="Cro/C1-type_HTH"/>
</dbReference>
<dbReference type="InterPro" id="IPR010982">
    <property type="entry name" value="Lambda_DNA-bd_dom_sf"/>
</dbReference>
<dbReference type="Proteomes" id="UP001165584">
    <property type="component" value="Unassembled WGS sequence"/>
</dbReference>
<dbReference type="PANTHER" id="PTHR35010:SF2">
    <property type="entry name" value="BLL4672 PROTEIN"/>
    <property type="match status" value="1"/>
</dbReference>
<evidence type="ECO:0000313" key="2">
    <source>
        <dbReference type="EMBL" id="MCS5718134.1"/>
    </source>
</evidence>
<accession>A0ABT2GPI2</accession>
<dbReference type="EMBL" id="JANLCM010000001">
    <property type="protein sequence ID" value="MCS5718134.1"/>
    <property type="molecule type" value="Genomic_DNA"/>
</dbReference>
<protein>
    <submittedName>
        <fullName evidence="2">Helix-turn-helix domain-containing protein</fullName>
    </submittedName>
</protein>
<reference evidence="2" key="1">
    <citation type="submission" date="2022-08" db="EMBL/GenBank/DDBJ databases">
        <authorList>
            <person name="Deng Y."/>
            <person name="Han X.-F."/>
            <person name="Zhang Y.-Q."/>
        </authorList>
    </citation>
    <scope>NUCLEOTIDE SEQUENCE</scope>
    <source>
        <strain evidence="2">CPCC 205763</strain>
    </source>
</reference>
<dbReference type="SUPFAM" id="SSF47413">
    <property type="entry name" value="lambda repressor-like DNA-binding domains"/>
    <property type="match status" value="1"/>
</dbReference>
<dbReference type="Gene3D" id="3.30.450.180">
    <property type="match status" value="1"/>
</dbReference>
<dbReference type="Gene3D" id="1.10.260.40">
    <property type="entry name" value="lambda repressor-like DNA-binding domains"/>
    <property type="match status" value="1"/>
</dbReference>
<proteinExistence type="predicted"/>
<evidence type="ECO:0000313" key="3">
    <source>
        <dbReference type="Proteomes" id="UP001165584"/>
    </source>
</evidence>
<organism evidence="2 3">
    <name type="scientific">Herbiconiux aconitum</name>
    <dbReference type="NCBI Taxonomy" id="2970913"/>
    <lineage>
        <taxon>Bacteria</taxon>
        <taxon>Bacillati</taxon>
        <taxon>Actinomycetota</taxon>
        <taxon>Actinomycetes</taxon>
        <taxon>Micrococcales</taxon>
        <taxon>Microbacteriaceae</taxon>
        <taxon>Herbiconiux</taxon>
    </lineage>
</organism>
<comment type="caution">
    <text evidence="2">The sequence shown here is derived from an EMBL/GenBank/DDBJ whole genome shotgun (WGS) entry which is preliminary data.</text>
</comment>
<feature type="domain" description="MmyB-like transcription regulator ligand binding" evidence="1">
    <location>
        <begin position="109"/>
        <end position="254"/>
    </location>
</feature>
<dbReference type="Pfam" id="PF17765">
    <property type="entry name" value="MLTR_LBD"/>
    <property type="match status" value="1"/>
</dbReference>